<name>A0A486VID2_KLEPN</name>
<sequence>MNILPLLDRPIAFQRSFIRLDIGVTAALFLSQMTYWTNRSDDDGWVYKTQEEWEEETGLSRYEQEGARKKLRSIGVLLEKRKGVPARLFYKVDNNVLYQVLAAANKNAEKPHTGMRKTTKQVRGKPANFLTENTTENIDPSKSPVGRGEGHVLREQLISLLEGQFDFDKAGELHDAVEAVIVGAGFDCQREYPVADRGDGRRGRVDLLVTGSNGEQCGIEIDRINVRDKSVTKLKQLSDGFILVRDGVITERYEFDGIAVIGAHPATSSVANISREQLLSDAKKALEFYNVQTGTRCRDMKPFLMLMTPTTTRDGYTLDDVQLVIRWVLATWRRRGDSLPKPANICRVCRFDGYLTDAETWAVLEAEIDPEAVMSGFNEIFADTLPAAELDDDRRRMITRLAAHMKNKTTGAFLGYFEKFRADASDFYFGENGGWRASFDYLMKPETLRKTREGAL</sequence>
<protein>
    <submittedName>
        <fullName evidence="1">Uncharacterized protein</fullName>
    </submittedName>
</protein>
<gene>
    <name evidence="1" type="ORF">SAMEA4873561_03885</name>
</gene>
<dbReference type="EMBL" id="CAAHDG010000011">
    <property type="protein sequence ID" value="VGM50902.1"/>
    <property type="molecule type" value="Genomic_DNA"/>
</dbReference>
<proteinExistence type="predicted"/>
<dbReference type="AlphaFoldDB" id="A0A486VID2"/>
<reference evidence="1" key="1">
    <citation type="submission" date="2019-03" db="EMBL/GenBank/DDBJ databases">
        <authorList>
            <consortium name="Pathogen Informatics"/>
        </authorList>
    </citation>
    <scope>NUCLEOTIDE SEQUENCE</scope>
    <source>
        <strain evidence="1">5012STDY7626360</strain>
    </source>
</reference>
<evidence type="ECO:0000313" key="1">
    <source>
        <dbReference type="EMBL" id="VGM50902.1"/>
    </source>
</evidence>
<organism evidence="1">
    <name type="scientific">Klebsiella pneumoniae</name>
    <dbReference type="NCBI Taxonomy" id="573"/>
    <lineage>
        <taxon>Bacteria</taxon>
        <taxon>Pseudomonadati</taxon>
        <taxon>Pseudomonadota</taxon>
        <taxon>Gammaproteobacteria</taxon>
        <taxon>Enterobacterales</taxon>
        <taxon>Enterobacteriaceae</taxon>
        <taxon>Klebsiella/Raoultella group</taxon>
        <taxon>Klebsiella</taxon>
        <taxon>Klebsiella pneumoniae complex</taxon>
    </lineage>
</organism>
<accession>A0A486VID2</accession>